<dbReference type="Pfam" id="PF04773">
    <property type="entry name" value="FecR"/>
    <property type="match status" value="1"/>
</dbReference>
<keyword evidence="1" id="KW-0812">Transmembrane</keyword>
<proteinExistence type="predicted"/>
<dbReference type="Gene3D" id="2.60.120.1440">
    <property type="match status" value="1"/>
</dbReference>
<dbReference type="EMBL" id="QRZA01000028">
    <property type="protein sequence ID" value="RGV31729.1"/>
    <property type="molecule type" value="Genomic_DNA"/>
</dbReference>
<accession>A0A412WWG1</accession>
<dbReference type="PANTHER" id="PTHR30273">
    <property type="entry name" value="PERIPLASMIC SIGNAL SENSOR AND SIGMA FACTOR ACTIVATOR FECR-RELATED"/>
    <property type="match status" value="1"/>
</dbReference>
<evidence type="ECO:0000259" key="2">
    <source>
        <dbReference type="Pfam" id="PF04773"/>
    </source>
</evidence>
<dbReference type="PANTHER" id="PTHR30273:SF2">
    <property type="entry name" value="PROTEIN FECR"/>
    <property type="match status" value="1"/>
</dbReference>
<dbReference type="InterPro" id="IPR012373">
    <property type="entry name" value="Ferrdict_sens_TM"/>
</dbReference>
<feature type="domain" description="Protein FecR C-terminal" evidence="3">
    <location>
        <begin position="305"/>
        <end position="373"/>
    </location>
</feature>
<keyword evidence="1" id="KW-1133">Transmembrane helix</keyword>
<feature type="domain" description="FecR protein" evidence="2">
    <location>
        <begin position="168"/>
        <end position="261"/>
    </location>
</feature>
<evidence type="ECO:0000313" key="5">
    <source>
        <dbReference type="Proteomes" id="UP000283589"/>
    </source>
</evidence>
<dbReference type="Pfam" id="PF16344">
    <property type="entry name" value="FecR_C"/>
    <property type="match status" value="1"/>
</dbReference>
<name>A0A412WWG1_9BACT</name>
<dbReference type="Proteomes" id="UP000283589">
    <property type="component" value="Unassembled WGS sequence"/>
</dbReference>
<gene>
    <name evidence="4" type="ORF">DWW18_16460</name>
</gene>
<dbReference type="InterPro" id="IPR006860">
    <property type="entry name" value="FecR"/>
</dbReference>
<dbReference type="InterPro" id="IPR032508">
    <property type="entry name" value="FecR_C"/>
</dbReference>
<keyword evidence="1" id="KW-0472">Membrane</keyword>
<sequence>MTWNLLHEDSEWLFRKLVEHSEETTDSKELQQLAEKLKRKGYISRKLGEQQSFNYQKAYKRFTFSTGTHVFPRLFKVAVIILVIIGSGILYFLQDQGNGNFQEKIRIANIHPGNRKAFLIKHDGEKIALGDHGNMIKESGVEIHVDTLGIFYQVQEKEIPKEIMYNTLVVPRGGEYSLALSDGTKVWLNAGSELKYPIYFSGETREVYISGEAYFDVKKKEDQPFIVRTNLGDITVLGTEFNVQNYLDDEQVVMTLVKGKISYKQVNHEQVILLPGQQLVVKENGTKEINTVDTRYSTGWKNGMFFFRAQRLEEIMEQLERWYDVHVFYTNEAVKDLHFTGDLSRFKNIDTFIEMFEQSSDVKFDIQGKNLFIGM</sequence>
<evidence type="ECO:0000313" key="4">
    <source>
        <dbReference type="EMBL" id="RGV31729.1"/>
    </source>
</evidence>
<dbReference type="RefSeq" id="WP_118261226.1">
    <property type="nucleotide sequence ID" value="NZ_CALBWO010000048.1"/>
</dbReference>
<organism evidence="4 5">
    <name type="scientific">Butyricimonas virosa</name>
    <dbReference type="NCBI Taxonomy" id="544645"/>
    <lineage>
        <taxon>Bacteria</taxon>
        <taxon>Pseudomonadati</taxon>
        <taxon>Bacteroidota</taxon>
        <taxon>Bacteroidia</taxon>
        <taxon>Bacteroidales</taxon>
        <taxon>Odoribacteraceae</taxon>
        <taxon>Butyricimonas</taxon>
    </lineage>
</organism>
<comment type="caution">
    <text evidence="4">The sequence shown here is derived from an EMBL/GenBank/DDBJ whole genome shotgun (WGS) entry which is preliminary data.</text>
</comment>
<dbReference type="Gene3D" id="3.55.50.30">
    <property type="match status" value="1"/>
</dbReference>
<evidence type="ECO:0000256" key="1">
    <source>
        <dbReference type="SAM" id="Phobius"/>
    </source>
</evidence>
<dbReference type="GO" id="GO:0016989">
    <property type="term" value="F:sigma factor antagonist activity"/>
    <property type="evidence" value="ECO:0007669"/>
    <property type="project" value="TreeGrafter"/>
</dbReference>
<reference evidence="4 5" key="1">
    <citation type="submission" date="2018-08" db="EMBL/GenBank/DDBJ databases">
        <title>A genome reference for cultivated species of the human gut microbiota.</title>
        <authorList>
            <person name="Zou Y."/>
            <person name="Xue W."/>
            <person name="Luo G."/>
        </authorList>
    </citation>
    <scope>NUCLEOTIDE SEQUENCE [LARGE SCALE GENOMIC DNA]</scope>
    <source>
        <strain evidence="4 5">AF14-49</strain>
    </source>
</reference>
<feature type="transmembrane region" description="Helical" evidence="1">
    <location>
        <begin position="74"/>
        <end position="93"/>
    </location>
</feature>
<evidence type="ECO:0000259" key="3">
    <source>
        <dbReference type="Pfam" id="PF16344"/>
    </source>
</evidence>
<dbReference type="FunFam" id="2.60.120.1440:FF:000001">
    <property type="entry name" value="Putative anti-sigma factor"/>
    <property type="match status" value="1"/>
</dbReference>
<protein>
    <submittedName>
        <fullName evidence="4">FecR family protein</fullName>
    </submittedName>
</protein>
<dbReference type="AlphaFoldDB" id="A0A412WWG1"/>